<protein>
    <submittedName>
        <fullName evidence="1">Uncharacterized protein</fullName>
    </submittedName>
</protein>
<evidence type="ECO:0000313" key="1">
    <source>
        <dbReference type="EMBL" id="AFV89055.1"/>
    </source>
</evidence>
<evidence type="ECO:0000313" key="2">
    <source>
        <dbReference type="Proteomes" id="UP000000214"/>
    </source>
</evidence>
<dbReference type="STRING" id="1171373.PACID_12330"/>
<dbReference type="Proteomes" id="UP000000214">
    <property type="component" value="Chromosome"/>
</dbReference>
<reference evidence="1 2" key="1">
    <citation type="journal article" date="2012" name="BMC Genomics">
        <title>The genome sequence of Propionibacterium acidipropionici provides insights into its biotechnological and industrial potential.</title>
        <authorList>
            <person name="Parizzi L.P."/>
            <person name="Grassi M.C."/>
            <person name="Llerena L.A."/>
            <person name="Carazzolle M.F."/>
            <person name="Queiroz V.L."/>
            <person name="Lunardi I."/>
            <person name="Zeidler A.F."/>
            <person name="Teixeira P.J."/>
            <person name="Mieczkowski P."/>
            <person name="Rincones J."/>
            <person name="Pereira G.A."/>
        </authorList>
    </citation>
    <scope>NUCLEOTIDE SEQUENCE [LARGE SCALE GENOMIC DNA]</scope>
    <source>
        <strain evidence="2">ATCC 4875 / DSM 20272 / JCM 6432 / NBRC 12425 / NCIMB 8070</strain>
    </source>
</reference>
<proteinExistence type="predicted"/>
<dbReference type="HOGENOM" id="CLU_127102_0_0_11"/>
<gene>
    <name evidence="1" type="ordered locus">PACID_12330</name>
</gene>
<accession>K7SIF1</accession>
<dbReference type="EMBL" id="CP003493">
    <property type="protein sequence ID" value="AFV89055.1"/>
    <property type="molecule type" value="Genomic_DNA"/>
</dbReference>
<dbReference type="KEGG" id="pbo:PACID_12330"/>
<dbReference type="AlphaFoldDB" id="K7SIF1"/>
<dbReference type="RefSeq" id="WP_015069963.1">
    <property type="nucleotide sequence ID" value="NC_019395.1"/>
</dbReference>
<dbReference type="PATRIC" id="fig|1171373.8.peg.1230"/>
<sequence>MTTPTRCTPSGLPLEWVCAREFAVHVRHISSASGVPWRVLALLAGVSSRTVGRLVGRGRPMRRIRAVDAERLLMLTPLAISAAEQQFVDPVSTVRRVRVLLMNGHSVNDVAAYLGVSTGGLARLITEPEPRCTAMMRVRARAACEAHHLWWADQPAELGADEPDVLPECAA</sequence>
<organism evidence="1 2">
    <name type="scientific">Acidipropionibacterium acidipropionici (strain ATCC 4875 / DSM 20272 / JCM 6432 / NBRC 12425 / NCIMB 8070 / 4)</name>
    <name type="common">Propionibacterium acidipropionici</name>
    <dbReference type="NCBI Taxonomy" id="1171373"/>
    <lineage>
        <taxon>Bacteria</taxon>
        <taxon>Bacillati</taxon>
        <taxon>Actinomycetota</taxon>
        <taxon>Actinomycetes</taxon>
        <taxon>Propionibacteriales</taxon>
        <taxon>Propionibacteriaceae</taxon>
        <taxon>Acidipropionibacterium</taxon>
    </lineage>
</organism>
<name>K7SIF1_ACIA4</name>